<name>A0A4S3PPK5_9BACI</name>
<evidence type="ECO:0000313" key="2">
    <source>
        <dbReference type="EMBL" id="THE11224.1"/>
    </source>
</evidence>
<dbReference type="AlphaFoldDB" id="A0A4S3PPK5"/>
<keyword evidence="1" id="KW-0812">Transmembrane</keyword>
<dbReference type="SUPFAM" id="SSF81442">
    <property type="entry name" value="Cytochrome c oxidase subunit I-like"/>
    <property type="match status" value="1"/>
</dbReference>
<keyword evidence="1" id="KW-0472">Membrane</keyword>
<dbReference type="EMBL" id="SLUB01000032">
    <property type="protein sequence ID" value="THE11224.1"/>
    <property type="molecule type" value="Genomic_DNA"/>
</dbReference>
<keyword evidence="1" id="KW-1133">Transmembrane helix</keyword>
<organism evidence="2 3">
    <name type="scientific">Bacillus timonensis</name>
    <dbReference type="NCBI Taxonomy" id="1033734"/>
    <lineage>
        <taxon>Bacteria</taxon>
        <taxon>Bacillati</taxon>
        <taxon>Bacillota</taxon>
        <taxon>Bacilli</taxon>
        <taxon>Bacillales</taxon>
        <taxon>Bacillaceae</taxon>
        <taxon>Bacillus</taxon>
    </lineage>
</organism>
<dbReference type="Proteomes" id="UP000306477">
    <property type="component" value="Unassembled WGS sequence"/>
</dbReference>
<reference evidence="2 3" key="1">
    <citation type="journal article" date="2019" name="Indoor Air">
        <title>Impacts of indoor surface finishes on bacterial viability.</title>
        <authorList>
            <person name="Hu J."/>
            <person name="Maamar S.B."/>
            <person name="Glawe A.J."/>
            <person name="Gottel N."/>
            <person name="Gilbert J.A."/>
            <person name="Hartmann E.M."/>
        </authorList>
    </citation>
    <scope>NUCLEOTIDE SEQUENCE [LARGE SCALE GENOMIC DNA]</scope>
    <source>
        <strain evidence="2 3">AF060A6</strain>
    </source>
</reference>
<accession>A0A4S3PPK5</accession>
<feature type="transmembrane region" description="Helical" evidence="1">
    <location>
        <begin position="178"/>
        <end position="200"/>
    </location>
</feature>
<feature type="transmembrane region" description="Helical" evidence="1">
    <location>
        <begin position="279"/>
        <end position="302"/>
    </location>
</feature>
<feature type="transmembrane region" description="Helical" evidence="1">
    <location>
        <begin position="308"/>
        <end position="330"/>
    </location>
</feature>
<dbReference type="OrthoDB" id="5245199at2"/>
<dbReference type="InterPro" id="IPR036927">
    <property type="entry name" value="Cyt_c_oxase-like_su1_sf"/>
</dbReference>
<proteinExistence type="predicted"/>
<evidence type="ECO:0000256" key="1">
    <source>
        <dbReference type="SAM" id="Phobius"/>
    </source>
</evidence>
<feature type="transmembrane region" description="Helical" evidence="1">
    <location>
        <begin position="12"/>
        <end position="34"/>
    </location>
</feature>
<feature type="transmembrane region" description="Helical" evidence="1">
    <location>
        <begin position="54"/>
        <end position="79"/>
    </location>
</feature>
<feature type="transmembrane region" description="Helical" evidence="1">
    <location>
        <begin position="394"/>
        <end position="412"/>
    </location>
</feature>
<dbReference type="Gene3D" id="1.20.210.10">
    <property type="entry name" value="Cytochrome c oxidase-like, subunit I domain"/>
    <property type="match status" value="1"/>
</dbReference>
<feature type="transmembrane region" description="Helical" evidence="1">
    <location>
        <begin position="362"/>
        <end position="388"/>
    </location>
</feature>
<evidence type="ECO:0000313" key="3">
    <source>
        <dbReference type="Proteomes" id="UP000306477"/>
    </source>
</evidence>
<gene>
    <name evidence="2" type="ORF">E1I69_15875</name>
</gene>
<comment type="caution">
    <text evidence="2">The sequence shown here is derived from an EMBL/GenBank/DDBJ whole genome shotgun (WGS) entry which is preliminary data.</text>
</comment>
<feature type="transmembrane region" description="Helical" evidence="1">
    <location>
        <begin position="113"/>
        <end position="131"/>
    </location>
</feature>
<keyword evidence="3" id="KW-1185">Reference proteome</keyword>
<feature type="transmembrane region" description="Helical" evidence="1">
    <location>
        <begin position="221"/>
        <end position="238"/>
    </location>
</feature>
<protein>
    <submittedName>
        <fullName evidence="2">Uncharacterized protein</fullName>
    </submittedName>
</protein>
<dbReference type="STRING" id="1033734.GCA_000285535_01290"/>
<sequence length="413" mass="46082">MMPQLSNETDIRLPLSFIIFSIVALVASQVILLFNGHVVIDGSFRTFPLLSAAHLLILGWALMVAMGAMYQLVPVAFLTPIWSEKFGFVQFWITAIGFGGFGITLSFSPTLSIFTGSLAVTGIVLFLVQMFMTINKQAKKNILTVFVGSALVCLLLTITLGILLIVNLGAGISNLNHLAVLKSHILLGIAGWFTFLIFGFSYKMVPMFSLAHGFSMKPARWVYIMYGMGLIVTISSFITEKNILLQTGMSILFAGFALFSYHILTIIKVRLKKKLDKPFTFSLVAIGFGFVIHFFGMILSFLPEYYDMYGVLIFLYLLLWIANSILGYLYKIIPFLWWTHRYSKLIGKRDVPTLKQMIDEKLAIPIFSGFVAGCLIVVLSIAFGQLLIFSIGQSLVLASTLFFSYSIMKVLFK</sequence>
<feature type="transmembrane region" description="Helical" evidence="1">
    <location>
        <begin position="244"/>
        <end position="267"/>
    </location>
</feature>
<feature type="transmembrane region" description="Helical" evidence="1">
    <location>
        <begin position="86"/>
        <end position="107"/>
    </location>
</feature>
<dbReference type="RefSeq" id="WP_136380546.1">
    <property type="nucleotide sequence ID" value="NZ_SLUB01000032.1"/>
</dbReference>
<feature type="transmembrane region" description="Helical" evidence="1">
    <location>
        <begin position="143"/>
        <end position="166"/>
    </location>
</feature>